<dbReference type="InterPro" id="IPR036410">
    <property type="entry name" value="HSP_DnaJ_Cys-rich_dom_sf"/>
</dbReference>
<feature type="domain" description="J" evidence="7">
    <location>
        <begin position="6"/>
        <end position="68"/>
    </location>
</feature>
<dbReference type="SUPFAM" id="SSF49493">
    <property type="entry name" value="HSP40/DnaJ peptide-binding domain"/>
    <property type="match status" value="2"/>
</dbReference>
<dbReference type="Gene3D" id="1.10.287.110">
    <property type="entry name" value="DnaJ domain"/>
    <property type="match status" value="1"/>
</dbReference>
<reference evidence="9" key="1">
    <citation type="journal article" date="2023" name="Insect Mol. Biol.">
        <title>Genome sequencing provides insights into the evolution of gene families encoding plant cell wall-degrading enzymes in longhorned beetles.</title>
        <authorList>
            <person name="Shin N.R."/>
            <person name="Okamura Y."/>
            <person name="Kirsch R."/>
            <person name="Pauchet Y."/>
        </authorList>
    </citation>
    <scope>NUCLEOTIDE SEQUENCE</scope>
    <source>
        <strain evidence="9">AMC_N1</strain>
    </source>
</reference>
<dbReference type="FunFam" id="2.10.230.10:FF:000001">
    <property type="entry name" value="DnaJ subfamily A member 2"/>
    <property type="match status" value="2"/>
</dbReference>
<dbReference type="GO" id="GO:0008270">
    <property type="term" value="F:zinc ion binding"/>
    <property type="evidence" value="ECO:0007669"/>
    <property type="project" value="UniProtKB-KW"/>
</dbReference>
<evidence type="ECO:0000256" key="2">
    <source>
        <dbReference type="ARBA" id="ARBA00022737"/>
    </source>
</evidence>
<protein>
    <submittedName>
        <fullName evidence="9">Uncharacterized protein</fullName>
    </submittedName>
</protein>
<evidence type="ECO:0000256" key="5">
    <source>
        <dbReference type="PROSITE-ProRule" id="PRU00546"/>
    </source>
</evidence>
<dbReference type="InterPro" id="IPR012724">
    <property type="entry name" value="DnaJ"/>
</dbReference>
<dbReference type="InterPro" id="IPR018253">
    <property type="entry name" value="DnaJ_domain_CS"/>
</dbReference>
<dbReference type="Pfam" id="PF01556">
    <property type="entry name" value="DnaJ_C"/>
    <property type="match status" value="1"/>
</dbReference>
<comment type="caution">
    <text evidence="9">The sequence shown here is derived from an EMBL/GenBank/DDBJ whole genome shotgun (WGS) entry which is preliminary data.</text>
</comment>
<dbReference type="EMBL" id="JAPWTK010000004">
    <property type="protein sequence ID" value="KAJ8961740.1"/>
    <property type="molecule type" value="Genomic_DNA"/>
</dbReference>
<dbReference type="AlphaFoldDB" id="A0AAV8ZEF3"/>
<dbReference type="PRINTS" id="PR00625">
    <property type="entry name" value="JDOMAIN"/>
</dbReference>
<evidence type="ECO:0000256" key="4">
    <source>
        <dbReference type="ARBA" id="ARBA00022833"/>
    </source>
</evidence>
<dbReference type="PROSITE" id="PS00636">
    <property type="entry name" value="DNAJ_1"/>
    <property type="match status" value="1"/>
</dbReference>
<dbReference type="CDD" id="cd10719">
    <property type="entry name" value="DnaJ_zf"/>
    <property type="match status" value="1"/>
</dbReference>
<evidence type="ECO:0000256" key="3">
    <source>
        <dbReference type="ARBA" id="ARBA00022771"/>
    </source>
</evidence>
<evidence type="ECO:0000259" key="8">
    <source>
        <dbReference type="PROSITE" id="PS51188"/>
    </source>
</evidence>
<dbReference type="PROSITE" id="PS50076">
    <property type="entry name" value="DNAJ_2"/>
    <property type="match status" value="1"/>
</dbReference>
<dbReference type="Proteomes" id="UP001162162">
    <property type="component" value="Unassembled WGS sequence"/>
</dbReference>
<keyword evidence="2" id="KW-0677">Repeat</keyword>
<organism evidence="9 10">
    <name type="scientific">Aromia moschata</name>
    <dbReference type="NCBI Taxonomy" id="1265417"/>
    <lineage>
        <taxon>Eukaryota</taxon>
        <taxon>Metazoa</taxon>
        <taxon>Ecdysozoa</taxon>
        <taxon>Arthropoda</taxon>
        <taxon>Hexapoda</taxon>
        <taxon>Insecta</taxon>
        <taxon>Pterygota</taxon>
        <taxon>Neoptera</taxon>
        <taxon>Endopterygota</taxon>
        <taxon>Coleoptera</taxon>
        <taxon>Polyphaga</taxon>
        <taxon>Cucujiformia</taxon>
        <taxon>Chrysomeloidea</taxon>
        <taxon>Cerambycidae</taxon>
        <taxon>Cerambycinae</taxon>
        <taxon>Callichromatini</taxon>
        <taxon>Aromia</taxon>
    </lineage>
</organism>
<keyword evidence="1 5" id="KW-0479">Metal-binding</keyword>
<evidence type="ECO:0000313" key="10">
    <source>
        <dbReference type="Proteomes" id="UP001162162"/>
    </source>
</evidence>
<dbReference type="Gene3D" id="2.10.230.10">
    <property type="entry name" value="Heat shock protein DnaJ, cysteine-rich domain"/>
    <property type="match status" value="2"/>
</dbReference>
<evidence type="ECO:0000259" key="7">
    <source>
        <dbReference type="PROSITE" id="PS50076"/>
    </source>
</evidence>
<dbReference type="GO" id="GO:0006457">
    <property type="term" value="P:protein folding"/>
    <property type="evidence" value="ECO:0007669"/>
    <property type="project" value="InterPro"/>
</dbReference>
<dbReference type="Pfam" id="PF00226">
    <property type="entry name" value="DnaJ"/>
    <property type="match status" value="1"/>
</dbReference>
<sequence>MVKETKFYDILGVKPGCNQDDLKKAYRKLALKYHPDKNPNEGEKFKQISQAYEVLSDPEKKRIYDQGGEQALKEGGVSGGFSSPMDLFDMFFSGGFGGGRGRRRERRGKDVLHQLTVSLEEIYKGTVRKLALQKNVICDKCEGRGGKKGAVEQCPTCRGTGMQVQVQQLGPETHPDLPPLNQGIISEIEAQYREMGHVRKVPSKRQAVVDDDTKLNLLLALEENPITPARMLQQIQSVCTECRGQGERINPKDRCKQCQGKKVVRDRKILEVHVDKGMTDGQKIVFNGEGDQEPGLEAGDIIIVLDEKEHPLFKRSGNDLILRLELQLVEALCGFQKVIRTLDERDLVITTLPGEVIKHGDVKCILNEGMPQYKNPFEKGRLIVQFWVNFPKTLPPEVIPALENALPPRSECMIPDTAEEVMLVDFDPEQEARNRHHRNAYDEDDDMQGHGQRVQCATN</sequence>
<dbReference type="CDD" id="cd06257">
    <property type="entry name" value="DnaJ"/>
    <property type="match status" value="1"/>
</dbReference>
<dbReference type="HAMAP" id="MF_01152">
    <property type="entry name" value="DnaJ"/>
    <property type="match status" value="1"/>
</dbReference>
<evidence type="ECO:0000256" key="6">
    <source>
        <dbReference type="SAM" id="MobiDB-lite"/>
    </source>
</evidence>
<dbReference type="InterPro" id="IPR002939">
    <property type="entry name" value="DnaJ_C"/>
</dbReference>
<dbReference type="FunFam" id="2.60.260.20:FF:000003">
    <property type="entry name" value="DnaJ subfamily A member 2"/>
    <property type="match status" value="1"/>
</dbReference>
<keyword evidence="10" id="KW-1185">Reference proteome</keyword>
<dbReference type="GO" id="GO:0051082">
    <property type="term" value="F:unfolded protein binding"/>
    <property type="evidence" value="ECO:0007669"/>
    <property type="project" value="InterPro"/>
</dbReference>
<dbReference type="PANTHER" id="PTHR43888">
    <property type="entry name" value="DNAJ-LIKE-2, ISOFORM A-RELATED"/>
    <property type="match status" value="1"/>
</dbReference>
<evidence type="ECO:0000256" key="1">
    <source>
        <dbReference type="ARBA" id="ARBA00022723"/>
    </source>
</evidence>
<dbReference type="SMART" id="SM00271">
    <property type="entry name" value="DnaJ"/>
    <property type="match status" value="1"/>
</dbReference>
<dbReference type="GO" id="GO:0005524">
    <property type="term" value="F:ATP binding"/>
    <property type="evidence" value="ECO:0007669"/>
    <property type="project" value="InterPro"/>
</dbReference>
<evidence type="ECO:0000313" key="9">
    <source>
        <dbReference type="EMBL" id="KAJ8961740.1"/>
    </source>
</evidence>
<proteinExistence type="inferred from homology"/>
<dbReference type="SUPFAM" id="SSF57938">
    <property type="entry name" value="DnaJ/Hsp40 cysteine-rich domain"/>
    <property type="match status" value="2"/>
</dbReference>
<feature type="zinc finger region" description="CR-type" evidence="5">
    <location>
        <begin position="125"/>
        <end position="267"/>
    </location>
</feature>
<dbReference type="FunFam" id="1.10.287.110:FF:000014">
    <property type="entry name" value="dnaJ homolog subfamily A member 1"/>
    <property type="match status" value="1"/>
</dbReference>
<dbReference type="GO" id="GO:0009408">
    <property type="term" value="P:response to heat"/>
    <property type="evidence" value="ECO:0007669"/>
    <property type="project" value="InterPro"/>
</dbReference>
<dbReference type="InterPro" id="IPR008971">
    <property type="entry name" value="HSP40/DnaJ_pept-bd"/>
</dbReference>
<dbReference type="InterPro" id="IPR001623">
    <property type="entry name" value="DnaJ_domain"/>
</dbReference>
<keyword evidence="3 5" id="KW-0863">Zinc-finger</keyword>
<name>A0AAV8ZEF3_9CUCU</name>
<gene>
    <name evidence="9" type="ORF">NQ318_021340</name>
</gene>
<accession>A0AAV8ZEF3</accession>
<dbReference type="InterPro" id="IPR044713">
    <property type="entry name" value="DNJA1/2-like"/>
</dbReference>
<dbReference type="InterPro" id="IPR001305">
    <property type="entry name" value="HSP_DnaJ_Cys-rich_dom"/>
</dbReference>
<dbReference type="GO" id="GO:0030544">
    <property type="term" value="F:Hsp70 protein binding"/>
    <property type="evidence" value="ECO:0007669"/>
    <property type="project" value="InterPro"/>
</dbReference>
<dbReference type="PROSITE" id="PS51188">
    <property type="entry name" value="ZF_CR"/>
    <property type="match status" value="1"/>
</dbReference>
<dbReference type="CDD" id="cd10747">
    <property type="entry name" value="DnaJ_C"/>
    <property type="match status" value="1"/>
</dbReference>
<dbReference type="Gene3D" id="2.60.260.20">
    <property type="entry name" value="Urease metallochaperone UreE, N-terminal domain"/>
    <property type="match status" value="2"/>
</dbReference>
<keyword evidence="4 5" id="KW-0862">Zinc</keyword>
<dbReference type="SUPFAM" id="SSF46565">
    <property type="entry name" value="Chaperone J-domain"/>
    <property type="match status" value="1"/>
</dbReference>
<feature type="domain" description="CR-type" evidence="8">
    <location>
        <begin position="125"/>
        <end position="267"/>
    </location>
</feature>
<dbReference type="InterPro" id="IPR036869">
    <property type="entry name" value="J_dom_sf"/>
</dbReference>
<feature type="region of interest" description="Disordered" evidence="6">
    <location>
        <begin position="439"/>
        <end position="459"/>
    </location>
</feature>